<keyword evidence="7" id="KW-0539">Nucleus</keyword>
<dbReference type="PANTHER" id="PTHR47782:SF12">
    <property type="entry name" value="ZN(II)2CYS6 TRANSCRIPTION FACTOR (EUROFUNG)"/>
    <property type="match status" value="1"/>
</dbReference>
<dbReference type="AlphaFoldDB" id="A0A099NW45"/>
<dbReference type="Pfam" id="PF00172">
    <property type="entry name" value="Zn_clus"/>
    <property type="match status" value="1"/>
</dbReference>
<dbReference type="GO" id="GO:0043565">
    <property type="term" value="F:sequence-specific DNA binding"/>
    <property type="evidence" value="ECO:0007669"/>
    <property type="project" value="TreeGrafter"/>
</dbReference>
<feature type="domain" description="Zn(2)-C6 fungal-type" evidence="9">
    <location>
        <begin position="62"/>
        <end position="92"/>
    </location>
</feature>
<keyword evidence="8" id="KW-0472">Membrane</keyword>
<dbReference type="InterPro" id="IPR007219">
    <property type="entry name" value="XnlR_reg_dom"/>
</dbReference>
<organism evidence="10 11">
    <name type="scientific">Pichia kudriavzevii</name>
    <name type="common">Yeast</name>
    <name type="synonym">Issatchenkia orientalis</name>
    <dbReference type="NCBI Taxonomy" id="4909"/>
    <lineage>
        <taxon>Eukaryota</taxon>
        <taxon>Fungi</taxon>
        <taxon>Dikarya</taxon>
        <taxon>Ascomycota</taxon>
        <taxon>Saccharomycotina</taxon>
        <taxon>Pichiomycetes</taxon>
        <taxon>Pichiales</taxon>
        <taxon>Pichiaceae</taxon>
        <taxon>Pichia</taxon>
    </lineage>
</organism>
<dbReference type="GO" id="GO:0005634">
    <property type="term" value="C:nucleus"/>
    <property type="evidence" value="ECO:0007669"/>
    <property type="project" value="UniProtKB-SubCell"/>
</dbReference>
<evidence type="ECO:0000256" key="5">
    <source>
        <dbReference type="ARBA" id="ARBA00023125"/>
    </source>
</evidence>
<reference evidence="11" key="1">
    <citation type="journal article" date="2014" name="Microb. Cell Fact.">
        <title>Exploiting Issatchenkia orientalis SD108 for succinic acid production.</title>
        <authorList>
            <person name="Xiao H."/>
            <person name="Shao Z."/>
            <person name="Jiang Y."/>
            <person name="Dole S."/>
            <person name="Zhao H."/>
        </authorList>
    </citation>
    <scope>NUCLEOTIDE SEQUENCE [LARGE SCALE GENOMIC DNA]</scope>
    <source>
        <strain evidence="11">SD108</strain>
    </source>
</reference>
<dbReference type="HOGENOM" id="CLU_012331_4_2_1"/>
<keyword evidence="2" id="KW-0479">Metal-binding</keyword>
<evidence type="ECO:0000256" key="6">
    <source>
        <dbReference type="ARBA" id="ARBA00023163"/>
    </source>
</evidence>
<dbReference type="PROSITE" id="PS50048">
    <property type="entry name" value="ZN2_CY6_FUNGAL_2"/>
    <property type="match status" value="1"/>
</dbReference>
<keyword evidence="5" id="KW-0238">DNA-binding</keyword>
<keyword evidence="8" id="KW-1133">Transmembrane helix</keyword>
<sequence length="719" mass="82343">MVILGIATTEHCVVENMEKQNSGMDKKKPTISINVFKPEKQNVQLKRPLRTRRSGGKHQMAACCACKKKRKKCDGKYPVCSTCERLGLECTMIYPPNGKEIKRDYLETLEKSVKELTSKLDILQSKNTTGAETISNRVARTFETKFSTSQVKYPPTLNKDNVLAEEVGFITLGAGGEPCYIGETSAYSIAKVISTSLTCPPFEEPHPWKDGGFSLNLELPFSHPDIKSGRELLSYYKESVHCQYPFLDWNYVEECFNLVLTEKSQEQVPNFFIYMIFAISSQLHDVSNKIQTSQYTRAYYSKAFQYANRTIESPTIYAVQAFLLIAVFSQKMPDSSSGWQAIGLAIRTAVILGLHRKPYTRNNEELTAHQLQVQDLKSRIFWSAYGIERINGLVLGRPFSISDIDIDAPFPIESCETRVACHVIKLRRIQSNIYTFIYKPLHLTDQLENMETTRVQILLELNDWILTFPFKNDASSTFETNNWSLISYHNSILLLLKPIFLEVSKRKKGSSKEHLEWFKVFTESASAICINYKNMYLKEKMSFTWLAMHCCFVSGISFLYCIWLDTELKVLKWKRKSLIYETISACQTVLYVLAERWNSALRFRDTFERLSSIVKAAIESSCEVRGLSSPRTNDISSSRVFIEGSISIDSYLSCEKYRDMVKHIHSFSDENKTGIKPNVGGTINEEDSLENLLNIFDHSGDQYLRDLFDELEDNVLMIS</sequence>
<dbReference type="SUPFAM" id="SSF57701">
    <property type="entry name" value="Zn2/Cys6 DNA-binding domain"/>
    <property type="match status" value="1"/>
</dbReference>
<dbReference type="InterPro" id="IPR052202">
    <property type="entry name" value="Yeast_MetPath_Reg"/>
</dbReference>
<dbReference type="SMART" id="SM00906">
    <property type="entry name" value="Fungal_trans"/>
    <property type="match status" value="1"/>
</dbReference>
<dbReference type="CDD" id="cd12148">
    <property type="entry name" value="fungal_TF_MHR"/>
    <property type="match status" value="1"/>
</dbReference>
<dbReference type="GO" id="GO:0045944">
    <property type="term" value="P:positive regulation of transcription by RNA polymerase II"/>
    <property type="evidence" value="ECO:0007669"/>
    <property type="project" value="TreeGrafter"/>
</dbReference>
<dbReference type="EMBL" id="JQFK01000046">
    <property type="protein sequence ID" value="KGK37013.1"/>
    <property type="molecule type" value="Genomic_DNA"/>
</dbReference>
<evidence type="ECO:0000256" key="2">
    <source>
        <dbReference type="ARBA" id="ARBA00022723"/>
    </source>
</evidence>
<evidence type="ECO:0000256" key="1">
    <source>
        <dbReference type="ARBA" id="ARBA00004123"/>
    </source>
</evidence>
<dbReference type="PROSITE" id="PS00463">
    <property type="entry name" value="ZN2_CY6_FUNGAL_1"/>
    <property type="match status" value="1"/>
</dbReference>
<comment type="caution">
    <text evidence="10">The sequence shown here is derived from an EMBL/GenBank/DDBJ whole genome shotgun (WGS) entry which is preliminary data.</text>
</comment>
<feature type="transmembrane region" description="Helical" evidence="8">
    <location>
        <begin position="543"/>
        <end position="565"/>
    </location>
</feature>
<dbReference type="Gene3D" id="4.10.240.10">
    <property type="entry name" value="Zn(2)-C6 fungal-type DNA-binding domain"/>
    <property type="match status" value="1"/>
</dbReference>
<evidence type="ECO:0000256" key="4">
    <source>
        <dbReference type="ARBA" id="ARBA00023015"/>
    </source>
</evidence>
<evidence type="ECO:0000313" key="11">
    <source>
        <dbReference type="Proteomes" id="UP000029867"/>
    </source>
</evidence>
<dbReference type="Proteomes" id="UP000029867">
    <property type="component" value="Unassembled WGS sequence"/>
</dbReference>
<keyword evidence="4" id="KW-0805">Transcription regulation</keyword>
<accession>A0A099NW45</accession>
<evidence type="ECO:0000313" key="10">
    <source>
        <dbReference type="EMBL" id="KGK37013.1"/>
    </source>
</evidence>
<dbReference type="PANTHER" id="PTHR47782">
    <property type="entry name" value="ZN(II)2CYS6 TRANSCRIPTION FACTOR (EUROFUNG)-RELATED"/>
    <property type="match status" value="1"/>
</dbReference>
<evidence type="ECO:0000256" key="7">
    <source>
        <dbReference type="ARBA" id="ARBA00023242"/>
    </source>
</evidence>
<dbReference type="Pfam" id="PF04082">
    <property type="entry name" value="Fungal_trans"/>
    <property type="match status" value="1"/>
</dbReference>
<gene>
    <name evidence="10" type="ORF">JL09_g3852</name>
</gene>
<dbReference type="GO" id="GO:0008270">
    <property type="term" value="F:zinc ion binding"/>
    <property type="evidence" value="ECO:0007669"/>
    <property type="project" value="InterPro"/>
</dbReference>
<dbReference type="GO" id="GO:0000981">
    <property type="term" value="F:DNA-binding transcription factor activity, RNA polymerase II-specific"/>
    <property type="evidence" value="ECO:0007669"/>
    <property type="project" value="InterPro"/>
</dbReference>
<dbReference type="InterPro" id="IPR036864">
    <property type="entry name" value="Zn2-C6_fun-type_DNA-bd_sf"/>
</dbReference>
<evidence type="ECO:0000256" key="3">
    <source>
        <dbReference type="ARBA" id="ARBA00022833"/>
    </source>
</evidence>
<keyword evidence="6" id="KW-0804">Transcription</keyword>
<dbReference type="InterPro" id="IPR001138">
    <property type="entry name" value="Zn2Cys6_DnaBD"/>
</dbReference>
<proteinExistence type="predicted"/>
<dbReference type="SMART" id="SM00066">
    <property type="entry name" value="GAL4"/>
    <property type="match status" value="1"/>
</dbReference>
<protein>
    <recommendedName>
        <fullName evidence="9">Zn(2)-C6 fungal-type domain-containing protein</fullName>
    </recommendedName>
</protein>
<evidence type="ECO:0000256" key="8">
    <source>
        <dbReference type="SAM" id="Phobius"/>
    </source>
</evidence>
<dbReference type="VEuPathDB" id="FungiDB:C5L36_0C00110"/>
<name>A0A099NW45_PICKU</name>
<keyword evidence="3" id="KW-0862">Zinc</keyword>
<keyword evidence="8" id="KW-0812">Transmembrane</keyword>
<dbReference type="GO" id="GO:0006351">
    <property type="term" value="P:DNA-templated transcription"/>
    <property type="evidence" value="ECO:0007669"/>
    <property type="project" value="InterPro"/>
</dbReference>
<dbReference type="eggNOG" id="ENOG502QTEH">
    <property type="taxonomic scope" value="Eukaryota"/>
</dbReference>
<comment type="subcellular location">
    <subcellularLocation>
        <location evidence="1">Nucleus</location>
    </subcellularLocation>
</comment>
<evidence type="ECO:0000259" key="9">
    <source>
        <dbReference type="PROSITE" id="PS50048"/>
    </source>
</evidence>